<protein>
    <submittedName>
        <fullName evidence="1">Uncharacterized protein</fullName>
    </submittedName>
</protein>
<feature type="non-terminal residue" evidence="1">
    <location>
        <position position="237"/>
    </location>
</feature>
<dbReference type="AlphaFoldDB" id="R9UCM8"/>
<reference evidence="1" key="1">
    <citation type="submission" date="2013-02" db="EMBL/GenBank/DDBJ databases">
        <title>Analysis of intra- and inter-isolate genetic diversity in the honeybee parasite Nosema ceranae: a multilocus approach.</title>
        <authorList>
            <person name="Roudel M."/>
            <person name="Aufauvre J."/>
            <person name="Delbac F."/>
            <person name="Blot N."/>
        </authorList>
    </citation>
    <scope>NUCLEOTIDE SEQUENCE</scope>
    <source>
        <strain evidence="1">Thailand</strain>
    </source>
</reference>
<accession>R9UCM8</accession>
<proteinExistence type="predicted"/>
<dbReference type="EMBL" id="KC680305">
    <property type="protein sequence ID" value="AGN52323.1"/>
    <property type="molecule type" value="Genomic_DNA"/>
</dbReference>
<organism evidence="1">
    <name type="scientific">Vairimorpha ceranae</name>
    <dbReference type="NCBI Taxonomy" id="40302"/>
    <lineage>
        <taxon>Eukaryota</taxon>
        <taxon>Fungi</taxon>
        <taxon>Fungi incertae sedis</taxon>
        <taxon>Microsporidia</taxon>
        <taxon>Nosematidae</taxon>
        <taxon>Vairimorpha</taxon>
    </lineage>
</organism>
<feature type="non-terminal residue" evidence="1">
    <location>
        <position position="1"/>
    </location>
</feature>
<name>R9UCM8_9MICR</name>
<gene>
    <name evidence="1" type="ORF">NCER_100768</name>
</gene>
<sequence length="237" mass="26302">NDHKKPMILTRNGTLSPYIEGRNTSKYAFCIGVCPSKPRSKSPLCDFTCMPRTREVTFSSTGLSPSYQINNQQKNGTELLPCVPNNQPPPIVTQPSSCPCQQLLSVVTQPPLIVAQPSPIVTQPPLIVTQPPPIVAQPPPIVTQPPPCPCPQPPPCYCEDSDLEDNDRITCGPIKDVRKQLEICRDCNGEENGIRREKEVRTKTFEVIFIDDGIFGLIEKETFSLDVKTKYCLNILD</sequence>
<evidence type="ECO:0000313" key="1">
    <source>
        <dbReference type="EMBL" id="AGN52323.1"/>
    </source>
</evidence>